<name>A0A7W2ED19_9CORY</name>
<keyword evidence="2" id="KW-1185">Reference proteome</keyword>
<gene>
    <name evidence="1" type="ORF">H0193_11065</name>
</gene>
<reference evidence="1 2" key="1">
    <citation type="submission" date="2020-07" db="EMBL/GenBank/DDBJ databases">
        <title>Draft genome and description of Corynebacterium haemomassiliense strain Marseile-Q3615 sp. nov.</title>
        <authorList>
            <person name="Boxberger M."/>
            <person name="La Scola B."/>
        </authorList>
    </citation>
    <scope>NUCLEOTIDE SEQUENCE [LARGE SCALE GENOMIC DNA]</scope>
    <source>
        <strain evidence="1 2">Marseille-Q3615</strain>
    </source>
</reference>
<evidence type="ECO:0000313" key="2">
    <source>
        <dbReference type="Proteomes" id="UP000523682"/>
    </source>
</evidence>
<sequence>MSTGHTHTDAHGCDATHRLLCELFDADTAPERREEIKNDLASCPECLAVAQSERDVRAMVRECCGPAKAPEPLRQRIIASITTVSYTEVRYR</sequence>
<protein>
    <submittedName>
        <fullName evidence="1">Mycothiol system anti-sigma-R factor</fullName>
    </submittedName>
</protein>
<dbReference type="AlphaFoldDB" id="A0A7W2ED19"/>
<comment type="caution">
    <text evidence="1">The sequence shown here is derived from an EMBL/GenBank/DDBJ whole genome shotgun (WGS) entry which is preliminary data.</text>
</comment>
<accession>A0A7W2ED19</accession>
<evidence type="ECO:0000313" key="1">
    <source>
        <dbReference type="EMBL" id="MBA5245337.1"/>
    </source>
</evidence>
<proteinExistence type="predicted"/>
<dbReference type="Proteomes" id="UP000523682">
    <property type="component" value="Unassembled WGS sequence"/>
</dbReference>
<dbReference type="RefSeq" id="WP_181889960.1">
    <property type="nucleotide sequence ID" value="NZ_CAUPJD010000023.1"/>
</dbReference>
<organism evidence="1 2">
    <name type="scientific">Corynebacterium haemomassiliense</name>
    <dbReference type="NCBI Taxonomy" id="2754726"/>
    <lineage>
        <taxon>Bacteria</taxon>
        <taxon>Bacillati</taxon>
        <taxon>Actinomycetota</taxon>
        <taxon>Actinomycetes</taxon>
        <taxon>Mycobacteriales</taxon>
        <taxon>Corynebacteriaceae</taxon>
        <taxon>Corynebacterium</taxon>
    </lineage>
</organism>
<dbReference type="EMBL" id="JACDTZ010000002">
    <property type="protein sequence ID" value="MBA5245337.1"/>
    <property type="molecule type" value="Genomic_DNA"/>
</dbReference>